<dbReference type="EMBL" id="BAABAQ010000006">
    <property type="protein sequence ID" value="GAA4194618.1"/>
    <property type="molecule type" value="Genomic_DNA"/>
</dbReference>
<organism evidence="2 3">
    <name type="scientific">Streptosporangium oxazolinicum</name>
    <dbReference type="NCBI Taxonomy" id="909287"/>
    <lineage>
        <taxon>Bacteria</taxon>
        <taxon>Bacillati</taxon>
        <taxon>Actinomycetota</taxon>
        <taxon>Actinomycetes</taxon>
        <taxon>Streptosporangiales</taxon>
        <taxon>Streptosporangiaceae</taxon>
        <taxon>Streptosporangium</taxon>
    </lineage>
</organism>
<gene>
    <name evidence="2" type="ORF">GCM10022252_39300</name>
</gene>
<keyword evidence="1" id="KW-1133">Transmembrane helix</keyword>
<feature type="transmembrane region" description="Helical" evidence="1">
    <location>
        <begin position="43"/>
        <end position="61"/>
    </location>
</feature>
<feature type="transmembrane region" description="Helical" evidence="1">
    <location>
        <begin position="19"/>
        <end position="37"/>
    </location>
</feature>
<evidence type="ECO:0000313" key="2">
    <source>
        <dbReference type="EMBL" id="GAA4194618.1"/>
    </source>
</evidence>
<feature type="transmembrane region" description="Helical" evidence="1">
    <location>
        <begin position="153"/>
        <end position="175"/>
    </location>
</feature>
<evidence type="ECO:0000256" key="1">
    <source>
        <dbReference type="SAM" id="Phobius"/>
    </source>
</evidence>
<name>A0ABP8B0F1_9ACTN</name>
<keyword evidence="1" id="KW-0472">Membrane</keyword>
<sequence>MSTVTASPAAVATSLRRLYFVRFGFALVWAGLLIATASPLGPIGVTLLVLYPLFDGVAAVVDARSSKATGPALSLYVNVAISWITAVGLAFAASSGIPAVLRVWGAWAIVSGLIQLAVGVIRRDLNGHWPMIISGAISVVAGTSFVLQAAQEGASLVGIAGYATLGGLFFLASALRLGRVTQGL</sequence>
<proteinExistence type="predicted"/>
<dbReference type="RefSeq" id="WP_344919369.1">
    <property type="nucleotide sequence ID" value="NZ_BAABAQ010000006.1"/>
</dbReference>
<feature type="transmembrane region" description="Helical" evidence="1">
    <location>
        <begin position="99"/>
        <end position="121"/>
    </location>
</feature>
<feature type="transmembrane region" description="Helical" evidence="1">
    <location>
        <begin position="128"/>
        <end position="147"/>
    </location>
</feature>
<reference evidence="3" key="1">
    <citation type="journal article" date="2019" name="Int. J. Syst. Evol. Microbiol.">
        <title>The Global Catalogue of Microorganisms (GCM) 10K type strain sequencing project: providing services to taxonomists for standard genome sequencing and annotation.</title>
        <authorList>
            <consortium name="The Broad Institute Genomics Platform"/>
            <consortium name="The Broad Institute Genome Sequencing Center for Infectious Disease"/>
            <person name="Wu L."/>
            <person name="Ma J."/>
        </authorList>
    </citation>
    <scope>NUCLEOTIDE SEQUENCE [LARGE SCALE GENOMIC DNA]</scope>
    <source>
        <strain evidence="3">JCM 17388</strain>
    </source>
</reference>
<comment type="caution">
    <text evidence="2">The sequence shown here is derived from an EMBL/GenBank/DDBJ whole genome shotgun (WGS) entry which is preliminary data.</text>
</comment>
<keyword evidence="1" id="KW-0812">Transmembrane</keyword>
<accession>A0ABP8B0F1</accession>
<evidence type="ECO:0000313" key="3">
    <source>
        <dbReference type="Proteomes" id="UP001501251"/>
    </source>
</evidence>
<dbReference type="Proteomes" id="UP001501251">
    <property type="component" value="Unassembled WGS sequence"/>
</dbReference>
<keyword evidence="3" id="KW-1185">Reference proteome</keyword>
<feature type="transmembrane region" description="Helical" evidence="1">
    <location>
        <begin position="73"/>
        <end position="93"/>
    </location>
</feature>
<protein>
    <submittedName>
        <fullName evidence="2">Membrane protein</fullName>
    </submittedName>
</protein>